<gene>
    <name evidence="7" type="primary">106065603</name>
</gene>
<proteinExistence type="predicted"/>
<dbReference type="InterPro" id="IPR010255">
    <property type="entry name" value="Haem_peroxidase_sf"/>
</dbReference>
<sequence>MIGFGLIWKKLFLYACFVLVGNIHNASGDQLPCNPKYPYRTYDGSCNNLEQPSYGVAGSMFRRILPPKYENDDGQTPRLTGVGGSPLPSPRAVSTKVHESEKHSANQATMMFMQWAQFVDHDLTYTPKTPMVKCCSKNLLWSGHHHPDVMHGGPCFPIFVDEHDPYFRDDTTSFGLRRERLKVVSFHGMTNLSESVSLYSITGIVSHCTIRSQPRYDSHKVRQQINEVTSWLDASHVYGNSESQALSLRSFKDGKLKVKVIHGHEFLPEADDTEEKKCFLMEKGDYCFKAGDIRVNEYPGLTALQTIFMRYHNQICDRLRHIHHEWEDEILYQEARRVVIAVIQRITYDKFISQLLGPLAAKHDLLPGAHHYDEKIDPTPANVFATAAFRFGHSLIKDSLTIDGELVKTGEFFMRPKFVINSLPGVVKALISELCQETDIYYTKAMTEHMFEVPYKPKTGHDIVSTNIQRGRDHGIPPYNDWREYFGLKRKTFKTMDSGSKKYSQVYDSADDIDLYSGAISEHNIEGGMVGEVYSKILVQHFRHVKFADRFWYENRGGKASFTKKQIREIHKMSLSKVICDTVPGFKRIQPNVFEPVGHDNSMIECSIYDDINFEKFWA</sequence>
<evidence type="ECO:0000313" key="7">
    <source>
        <dbReference type="EnsemblMetazoa" id="BGLB000087-PB"/>
    </source>
</evidence>
<dbReference type="Pfam" id="PF03098">
    <property type="entry name" value="An_peroxidase"/>
    <property type="match status" value="1"/>
</dbReference>
<dbReference type="VEuPathDB" id="VectorBase:BGLB000087"/>
<keyword evidence="2" id="KW-0964">Secreted</keyword>
<dbReference type="Gene3D" id="1.10.640.10">
    <property type="entry name" value="Haem peroxidase domain superfamily, animal type"/>
    <property type="match status" value="1"/>
</dbReference>
<evidence type="ECO:0000256" key="5">
    <source>
        <dbReference type="SAM" id="MobiDB-lite"/>
    </source>
</evidence>
<dbReference type="OrthoDB" id="823504at2759"/>
<name>A0A182YTU2_BIOGL</name>
<dbReference type="GO" id="GO:0004601">
    <property type="term" value="F:peroxidase activity"/>
    <property type="evidence" value="ECO:0007669"/>
    <property type="project" value="InterPro"/>
</dbReference>
<dbReference type="CDD" id="cd09823">
    <property type="entry name" value="peroxinectin_like"/>
    <property type="match status" value="1"/>
</dbReference>
<dbReference type="InterPro" id="IPR019791">
    <property type="entry name" value="Haem_peroxidase_animal"/>
</dbReference>
<dbReference type="GO" id="GO:0006979">
    <property type="term" value="P:response to oxidative stress"/>
    <property type="evidence" value="ECO:0007669"/>
    <property type="project" value="InterPro"/>
</dbReference>
<accession>A0A182YTU2</accession>
<keyword evidence="4" id="KW-0479">Metal-binding</keyword>
<dbReference type="PRINTS" id="PR00457">
    <property type="entry name" value="ANPEROXIDASE"/>
</dbReference>
<evidence type="ECO:0000256" key="2">
    <source>
        <dbReference type="ARBA" id="ARBA00022525"/>
    </source>
</evidence>
<dbReference type="GO" id="GO:0020037">
    <property type="term" value="F:heme binding"/>
    <property type="evidence" value="ECO:0007669"/>
    <property type="project" value="InterPro"/>
</dbReference>
<dbReference type="InterPro" id="IPR037120">
    <property type="entry name" value="Haem_peroxidase_sf_animal"/>
</dbReference>
<dbReference type="VEuPathDB" id="VectorBase:BGLAX_027624"/>
<dbReference type="GO" id="GO:0005576">
    <property type="term" value="C:extracellular region"/>
    <property type="evidence" value="ECO:0007669"/>
    <property type="project" value="UniProtKB-SubCell"/>
</dbReference>
<evidence type="ECO:0000313" key="8">
    <source>
        <dbReference type="Proteomes" id="UP000076420"/>
    </source>
</evidence>
<keyword evidence="4" id="KW-0349">Heme</keyword>
<organism evidence="7 8">
    <name type="scientific">Biomphalaria glabrata</name>
    <name type="common">Bloodfluke planorb</name>
    <name type="synonym">Freshwater snail</name>
    <dbReference type="NCBI Taxonomy" id="6526"/>
    <lineage>
        <taxon>Eukaryota</taxon>
        <taxon>Metazoa</taxon>
        <taxon>Spiralia</taxon>
        <taxon>Lophotrochozoa</taxon>
        <taxon>Mollusca</taxon>
        <taxon>Gastropoda</taxon>
        <taxon>Heterobranchia</taxon>
        <taxon>Euthyneura</taxon>
        <taxon>Panpulmonata</taxon>
        <taxon>Hygrophila</taxon>
        <taxon>Lymnaeoidea</taxon>
        <taxon>Planorbidae</taxon>
        <taxon>Biomphalaria</taxon>
    </lineage>
</organism>
<dbReference type="AlphaFoldDB" id="A0A182YTU2"/>
<dbReference type="PANTHER" id="PTHR11475">
    <property type="entry name" value="OXIDASE/PEROXIDASE"/>
    <property type="match status" value="1"/>
</dbReference>
<protein>
    <submittedName>
        <fullName evidence="7">Uncharacterized protein</fullName>
    </submittedName>
</protein>
<keyword evidence="6" id="KW-0732">Signal</keyword>
<keyword evidence="4" id="KW-0408">Iron</keyword>
<feature type="chain" id="PRO_5008145060" evidence="6">
    <location>
        <begin position="29"/>
        <end position="619"/>
    </location>
</feature>
<evidence type="ECO:0000256" key="3">
    <source>
        <dbReference type="ARBA" id="ARBA00023180"/>
    </source>
</evidence>
<comment type="subcellular location">
    <subcellularLocation>
        <location evidence="1">Secreted</location>
    </subcellularLocation>
</comment>
<dbReference type="PANTHER" id="PTHR11475:SF4">
    <property type="entry name" value="CHORION PEROXIDASE"/>
    <property type="match status" value="1"/>
</dbReference>
<dbReference type="PROSITE" id="PS50292">
    <property type="entry name" value="PEROXIDASE_3"/>
    <property type="match status" value="1"/>
</dbReference>
<feature type="region of interest" description="Disordered" evidence="5">
    <location>
        <begin position="69"/>
        <end position="92"/>
    </location>
</feature>
<dbReference type="Proteomes" id="UP000076420">
    <property type="component" value="Unassembled WGS sequence"/>
</dbReference>
<dbReference type="SUPFAM" id="SSF48113">
    <property type="entry name" value="Heme-dependent peroxidases"/>
    <property type="match status" value="1"/>
</dbReference>
<feature type="binding site" description="axial binding residue" evidence="4">
    <location>
        <position position="393"/>
    </location>
    <ligand>
        <name>heme b</name>
        <dbReference type="ChEBI" id="CHEBI:60344"/>
    </ligand>
    <ligandPart>
        <name>Fe</name>
        <dbReference type="ChEBI" id="CHEBI:18248"/>
    </ligandPart>
</feature>
<evidence type="ECO:0000256" key="6">
    <source>
        <dbReference type="SAM" id="SignalP"/>
    </source>
</evidence>
<dbReference type="STRING" id="6526.A0A182YTU2"/>
<keyword evidence="3" id="KW-0325">Glycoprotein</keyword>
<reference evidence="7" key="1">
    <citation type="submission" date="2020-05" db="UniProtKB">
        <authorList>
            <consortium name="EnsemblMetazoa"/>
        </authorList>
    </citation>
    <scope>IDENTIFICATION</scope>
    <source>
        <strain evidence="7">BB02</strain>
    </source>
</reference>
<dbReference type="GO" id="GO:0046872">
    <property type="term" value="F:metal ion binding"/>
    <property type="evidence" value="ECO:0007669"/>
    <property type="project" value="UniProtKB-KW"/>
</dbReference>
<evidence type="ECO:0000256" key="4">
    <source>
        <dbReference type="PIRSR" id="PIRSR619791-2"/>
    </source>
</evidence>
<evidence type="ECO:0000256" key="1">
    <source>
        <dbReference type="ARBA" id="ARBA00004613"/>
    </source>
</evidence>
<feature type="signal peptide" evidence="6">
    <location>
        <begin position="1"/>
        <end position="28"/>
    </location>
</feature>
<dbReference type="EnsemblMetazoa" id="BGLB000087-RB">
    <property type="protein sequence ID" value="BGLB000087-PB"/>
    <property type="gene ID" value="BGLB000087"/>
</dbReference>